<dbReference type="InterPro" id="IPR002173">
    <property type="entry name" value="Carboh/pur_kinase_PfkB_CS"/>
</dbReference>
<evidence type="ECO:0000256" key="6">
    <source>
        <dbReference type="PIRNR" id="PIRNR000535"/>
    </source>
</evidence>
<reference evidence="8 9" key="1">
    <citation type="journal article" date="2014" name="Int. J. Syst. Evol. Microbiol.">
        <title>Complete genome sequence of Corynebacterium casei LMG S-19264T (=DSM 44701T), isolated from a smear-ripened cheese.</title>
        <authorList>
            <consortium name="US DOE Joint Genome Institute (JGI-PGF)"/>
            <person name="Walter F."/>
            <person name="Albersmeier A."/>
            <person name="Kalinowski J."/>
            <person name="Ruckert C."/>
        </authorList>
    </citation>
    <scope>NUCLEOTIDE SEQUENCE [LARGE SCALE GENOMIC DNA]</scope>
    <source>
        <strain evidence="8 9">CGMCC 1.12976</strain>
    </source>
</reference>
<keyword evidence="2 6" id="KW-0808">Transferase</keyword>
<dbReference type="Proteomes" id="UP000598775">
    <property type="component" value="Unassembled WGS sequence"/>
</dbReference>
<dbReference type="Pfam" id="PF00294">
    <property type="entry name" value="PfkB"/>
    <property type="match status" value="1"/>
</dbReference>
<evidence type="ECO:0000313" key="8">
    <source>
        <dbReference type="EMBL" id="GGF36213.1"/>
    </source>
</evidence>
<evidence type="ECO:0000256" key="2">
    <source>
        <dbReference type="ARBA" id="ARBA00022679"/>
    </source>
</evidence>
<evidence type="ECO:0000313" key="9">
    <source>
        <dbReference type="Proteomes" id="UP000598775"/>
    </source>
</evidence>
<dbReference type="AlphaFoldDB" id="A0A917EZ75"/>
<evidence type="ECO:0000256" key="3">
    <source>
        <dbReference type="ARBA" id="ARBA00022741"/>
    </source>
</evidence>
<dbReference type="Gene3D" id="3.40.1190.20">
    <property type="match status" value="1"/>
</dbReference>
<keyword evidence="5" id="KW-0067">ATP-binding</keyword>
<dbReference type="GO" id="GO:0005829">
    <property type="term" value="C:cytosol"/>
    <property type="evidence" value="ECO:0007669"/>
    <property type="project" value="TreeGrafter"/>
</dbReference>
<comment type="caution">
    <text evidence="8">The sequence shown here is derived from an EMBL/GenBank/DDBJ whole genome shotgun (WGS) entry which is preliminary data.</text>
</comment>
<proteinExistence type="inferred from homology"/>
<evidence type="ECO:0000259" key="7">
    <source>
        <dbReference type="Pfam" id="PF00294"/>
    </source>
</evidence>
<dbReference type="PIRSF" id="PIRSF000535">
    <property type="entry name" value="1PFK/6PFK/LacC"/>
    <property type="match status" value="1"/>
</dbReference>
<evidence type="ECO:0000256" key="1">
    <source>
        <dbReference type="ARBA" id="ARBA00010688"/>
    </source>
</evidence>
<dbReference type="EMBL" id="BMGP01000006">
    <property type="protein sequence ID" value="GGF36213.1"/>
    <property type="molecule type" value="Genomic_DNA"/>
</dbReference>
<dbReference type="PANTHER" id="PTHR46566:SF5">
    <property type="entry name" value="1-PHOSPHOFRUCTOKINASE"/>
    <property type="match status" value="1"/>
</dbReference>
<name>A0A917EZ75_9MICO</name>
<dbReference type="SUPFAM" id="SSF53613">
    <property type="entry name" value="Ribokinase-like"/>
    <property type="match status" value="1"/>
</dbReference>
<evidence type="ECO:0000256" key="4">
    <source>
        <dbReference type="ARBA" id="ARBA00022777"/>
    </source>
</evidence>
<keyword evidence="9" id="KW-1185">Reference proteome</keyword>
<accession>A0A917EZ75</accession>
<organism evidence="8 9">
    <name type="scientific">Subtercola lobariae</name>
    <dbReference type="NCBI Taxonomy" id="1588641"/>
    <lineage>
        <taxon>Bacteria</taxon>
        <taxon>Bacillati</taxon>
        <taxon>Actinomycetota</taxon>
        <taxon>Actinomycetes</taxon>
        <taxon>Micrococcales</taxon>
        <taxon>Microbacteriaceae</taxon>
        <taxon>Subtercola</taxon>
    </lineage>
</organism>
<feature type="domain" description="Carbohydrate kinase PfkB" evidence="7">
    <location>
        <begin position="24"/>
        <end position="318"/>
    </location>
</feature>
<dbReference type="InterPro" id="IPR011611">
    <property type="entry name" value="PfkB_dom"/>
</dbReference>
<dbReference type="RefSeq" id="WP_188679941.1">
    <property type="nucleotide sequence ID" value="NZ_BMGP01000006.1"/>
</dbReference>
<dbReference type="InterPro" id="IPR017583">
    <property type="entry name" value="Tagatose/fructose_Pkinase"/>
</dbReference>
<sequence>MAEHRSRSTQSPPRVVTLTPAPAVDRVYVSDGIVPGVVNRVSYQNSLLAGKGLNIAHGLSLVSPHVKAVVALGPIDGAPAHRGWWPDLADGVVEVVDVRRPVRQNSIITTVDGHTTNLNEEPAALDPAEWAATVDRTLAMIEHIKADRLVIGGALPRAADTGGSVDLVPLLEQARARGALIAIDMSGTALSRYARHPLVDIIKPNLSELQQIALEPLRTFGDVVAAARAVIRHHGAPLTVVVSLGEDGLLGVRADAVSWAPALTVAVANTTGAGDAALAGVLSVIDREPSTEHPLDKAIALGATWGSLAVAHPTSRPPHLPAEPLVSVHPIDLDRELSVHRGAAARSGLTGVHA</sequence>
<keyword evidence="4" id="KW-0418">Kinase</keyword>
<comment type="similarity">
    <text evidence="1">Belongs to the carbohydrate kinase PfkB family.</text>
</comment>
<dbReference type="GO" id="GO:0008443">
    <property type="term" value="F:phosphofructokinase activity"/>
    <property type="evidence" value="ECO:0007669"/>
    <property type="project" value="TreeGrafter"/>
</dbReference>
<dbReference type="GO" id="GO:0005524">
    <property type="term" value="F:ATP binding"/>
    <property type="evidence" value="ECO:0007669"/>
    <property type="project" value="UniProtKB-KW"/>
</dbReference>
<dbReference type="PANTHER" id="PTHR46566">
    <property type="entry name" value="1-PHOSPHOFRUCTOKINASE-RELATED"/>
    <property type="match status" value="1"/>
</dbReference>
<evidence type="ECO:0000256" key="5">
    <source>
        <dbReference type="ARBA" id="ARBA00022840"/>
    </source>
</evidence>
<dbReference type="PROSITE" id="PS00584">
    <property type="entry name" value="PFKB_KINASES_2"/>
    <property type="match status" value="1"/>
</dbReference>
<protein>
    <submittedName>
        <fullName evidence="8">1-phosphofructokinase</fullName>
    </submittedName>
</protein>
<keyword evidence="3" id="KW-0547">Nucleotide-binding</keyword>
<gene>
    <name evidence="8" type="primary">fruK</name>
    <name evidence="8" type="ORF">GCM10011399_31390</name>
</gene>
<dbReference type="InterPro" id="IPR029056">
    <property type="entry name" value="Ribokinase-like"/>
</dbReference>